<dbReference type="Pfam" id="PF09388">
    <property type="entry name" value="SpoOE-like"/>
    <property type="match status" value="1"/>
</dbReference>
<evidence type="ECO:0000313" key="2">
    <source>
        <dbReference type="EMBL" id="RQW11768.1"/>
    </source>
</evidence>
<dbReference type="InterPro" id="IPR036638">
    <property type="entry name" value="HLH_DNA-bd_sf"/>
</dbReference>
<feature type="coiled-coil region" evidence="1">
    <location>
        <begin position="4"/>
        <end position="52"/>
    </location>
</feature>
<dbReference type="InterPro" id="IPR037208">
    <property type="entry name" value="Spo0E-like_sf"/>
</dbReference>
<dbReference type="GO" id="GO:0046983">
    <property type="term" value="F:protein dimerization activity"/>
    <property type="evidence" value="ECO:0007669"/>
    <property type="project" value="InterPro"/>
</dbReference>
<protein>
    <submittedName>
        <fullName evidence="2">Aspartyl-phosphate phosphatase Spo0E family protein</fullName>
    </submittedName>
</protein>
<dbReference type="AlphaFoldDB" id="A0A3N9P6E9"/>
<evidence type="ECO:0000256" key="1">
    <source>
        <dbReference type="SAM" id="Coils"/>
    </source>
</evidence>
<dbReference type="OrthoDB" id="2667045at2"/>
<proteinExistence type="predicted"/>
<dbReference type="Proteomes" id="UP000282529">
    <property type="component" value="Unassembled WGS sequence"/>
</dbReference>
<gene>
    <name evidence="2" type="ORF">EH198_11285</name>
</gene>
<sequence length="56" mass="6659">MFDLEEIVLRIEELRLELNKLSAYKRLADPEIIKASQELDEVLNQYNILLQKRATK</sequence>
<dbReference type="InterPro" id="IPR018540">
    <property type="entry name" value="Spo0E-like"/>
</dbReference>
<evidence type="ECO:0000313" key="3">
    <source>
        <dbReference type="Proteomes" id="UP000282529"/>
    </source>
</evidence>
<comment type="caution">
    <text evidence="2">The sequence shown here is derived from an EMBL/GenBank/DDBJ whole genome shotgun (WGS) entry which is preliminary data.</text>
</comment>
<dbReference type="GO" id="GO:0043937">
    <property type="term" value="P:regulation of sporulation"/>
    <property type="evidence" value="ECO:0007669"/>
    <property type="project" value="InterPro"/>
</dbReference>
<reference evidence="2 3" key="1">
    <citation type="submission" date="2018-11" db="EMBL/GenBank/DDBJ databases">
        <title>Genome sequence of strain 7197.</title>
        <authorList>
            <person name="Gao J."/>
            <person name="Sun J."/>
        </authorList>
    </citation>
    <scope>NUCLEOTIDE SEQUENCE [LARGE SCALE GENOMIC DNA]</scope>
    <source>
        <strain evidence="2 3">7197</strain>
    </source>
</reference>
<keyword evidence="3" id="KW-1185">Reference proteome</keyword>
<dbReference type="Gene3D" id="4.10.280.10">
    <property type="entry name" value="Helix-loop-helix DNA-binding domain"/>
    <property type="match status" value="1"/>
</dbReference>
<organism evidence="2 3">
    <name type="scientific">Paenibacillus rhizophilus</name>
    <dbReference type="NCBI Taxonomy" id="1850366"/>
    <lineage>
        <taxon>Bacteria</taxon>
        <taxon>Bacillati</taxon>
        <taxon>Bacillota</taxon>
        <taxon>Bacilli</taxon>
        <taxon>Bacillales</taxon>
        <taxon>Paenibacillaceae</taxon>
        <taxon>Paenibacillus</taxon>
    </lineage>
</organism>
<dbReference type="EMBL" id="RQPI01000005">
    <property type="protein sequence ID" value="RQW11768.1"/>
    <property type="molecule type" value="Genomic_DNA"/>
</dbReference>
<accession>A0A3N9P6E9</accession>
<dbReference type="SUPFAM" id="SSF140500">
    <property type="entry name" value="BAS1536-like"/>
    <property type="match status" value="1"/>
</dbReference>
<name>A0A3N9P6E9_9BACL</name>
<keyword evidence="1" id="KW-0175">Coiled coil</keyword>